<name>A0A1G6A4K7_EUBOX</name>
<reference evidence="2 3" key="1">
    <citation type="submission" date="2016-10" db="EMBL/GenBank/DDBJ databases">
        <authorList>
            <person name="de Groot N.N."/>
        </authorList>
    </citation>
    <scope>NUCLEOTIDE SEQUENCE [LARGE SCALE GENOMIC DNA]</scope>
    <source>
        <strain evidence="2 3">DSM 3217</strain>
    </source>
</reference>
<organism evidence="2 3">
    <name type="scientific">Eubacterium oxidoreducens</name>
    <dbReference type="NCBI Taxonomy" id="1732"/>
    <lineage>
        <taxon>Bacteria</taxon>
        <taxon>Bacillati</taxon>
        <taxon>Bacillota</taxon>
        <taxon>Clostridia</taxon>
        <taxon>Eubacteriales</taxon>
        <taxon>Eubacteriaceae</taxon>
        <taxon>Eubacterium</taxon>
    </lineage>
</organism>
<dbReference type="InterPro" id="IPR029039">
    <property type="entry name" value="Flavoprotein-like_sf"/>
</dbReference>
<dbReference type="EMBL" id="FMXR01000004">
    <property type="protein sequence ID" value="SDB03186.1"/>
    <property type="molecule type" value="Genomic_DNA"/>
</dbReference>
<dbReference type="Pfam" id="PF12682">
    <property type="entry name" value="Flavodoxin_4"/>
    <property type="match status" value="1"/>
</dbReference>
<evidence type="ECO:0000313" key="3">
    <source>
        <dbReference type="Proteomes" id="UP000199228"/>
    </source>
</evidence>
<dbReference type="GO" id="GO:0010181">
    <property type="term" value="F:FMN binding"/>
    <property type="evidence" value="ECO:0007669"/>
    <property type="project" value="InterPro"/>
</dbReference>
<proteinExistence type="predicted"/>
<dbReference type="SUPFAM" id="SSF52218">
    <property type="entry name" value="Flavoproteins"/>
    <property type="match status" value="1"/>
</dbReference>
<keyword evidence="3" id="KW-1185">Reference proteome</keyword>
<evidence type="ECO:0000313" key="2">
    <source>
        <dbReference type="EMBL" id="SDB03186.1"/>
    </source>
</evidence>
<dbReference type="RefSeq" id="WP_090171263.1">
    <property type="nucleotide sequence ID" value="NZ_FMXR01000004.1"/>
</dbReference>
<dbReference type="OrthoDB" id="9806505at2"/>
<dbReference type="GO" id="GO:0016651">
    <property type="term" value="F:oxidoreductase activity, acting on NAD(P)H"/>
    <property type="evidence" value="ECO:0007669"/>
    <property type="project" value="UniProtKB-ARBA"/>
</dbReference>
<protein>
    <submittedName>
        <fullName evidence="2">Flavodoxin</fullName>
    </submittedName>
</protein>
<dbReference type="PANTHER" id="PTHR39201">
    <property type="entry name" value="EXPORTED PROTEIN-RELATED"/>
    <property type="match status" value="1"/>
</dbReference>
<dbReference type="AlphaFoldDB" id="A0A1G6A4K7"/>
<accession>A0A1G6A4K7</accession>
<evidence type="ECO:0000259" key="1">
    <source>
        <dbReference type="Pfam" id="PF12682"/>
    </source>
</evidence>
<feature type="domain" description="Flavodoxin-like" evidence="1">
    <location>
        <begin position="3"/>
        <end position="150"/>
    </location>
</feature>
<dbReference type="STRING" id="1732.SAMN02910417_00239"/>
<dbReference type="InterPro" id="IPR008254">
    <property type="entry name" value="Flavodoxin/NO_synth"/>
</dbReference>
<dbReference type="PANTHER" id="PTHR39201:SF1">
    <property type="entry name" value="FLAVODOXIN-LIKE DOMAIN-CONTAINING PROTEIN"/>
    <property type="match status" value="1"/>
</dbReference>
<gene>
    <name evidence="2" type="ORF">SAMN02910417_00239</name>
</gene>
<dbReference type="Gene3D" id="3.40.50.360">
    <property type="match status" value="1"/>
</dbReference>
<dbReference type="Proteomes" id="UP000199228">
    <property type="component" value="Unassembled WGS sequence"/>
</dbReference>
<sequence length="152" mass="16671">MSVLVAFFSAEGKTAKVAKEFASKIGADIFEIIPEKPYTSAEIKWMNPMARCNREQIGKKEVPVAGKIDNFEQYDTIYIGFPIWYGAQPRVINTFCKGYDWAGKKVYAFATSAASGIGKTAAKLTPYVEGALAVDAKLVKSASELENWAKSL</sequence>